<keyword evidence="2" id="KW-0238">DNA-binding</keyword>
<proteinExistence type="predicted"/>
<dbReference type="PROSITE" id="PS50995">
    <property type="entry name" value="HTH_MARR_2"/>
    <property type="match status" value="1"/>
</dbReference>
<evidence type="ECO:0000313" key="6">
    <source>
        <dbReference type="Proteomes" id="UP000029986"/>
    </source>
</evidence>
<keyword evidence="3" id="KW-0804">Transcription</keyword>
<dbReference type="InterPro" id="IPR036388">
    <property type="entry name" value="WH-like_DNA-bd_sf"/>
</dbReference>
<evidence type="ECO:0000256" key="1">
    <source>
        <dbReference type="ARBA" id="ARBA00023015"/>
    </source>
</evidence>
<dbReference type="RefSeq" id="WP_025800084.1">
    <property type="nucleotide sequence ID" value="NZ_CP009706.1"/>
</dbReference>
<dbReference type="PRINTS" id="PR00598">
    <property type="entry name" value="HTHMARR"/>
</dbReference>
<dbReference type="AlphaFoldDB" id="A0A097R5B2"/>
<dbReference type="eggNOG" id="COG1846">
    <property type="taxonomic scope" value="Bacteria"/>
</dbReference>
<dbReference type="KEGG" id="hav:AT03_16905"/>
<dbReference type="InterPro" id="IPR039422">
    <property type="entry name" value="MarR/SlyA-like"/>
</dbReference>
<dbReference type="HOGENOM" id="CLU_083287_8_1_6"/>
<dbReference type="PATRIC" id="fig|1453496.5.peg.3470"/>
<evidence type="ECO:0000259" key="4">
    <source>
        <dbReference type="PROSITE" id="PS50995"/>
    </source>
</evidence>
<organism evidence="5 6">
    <name type="scientific">Hafnia alvei FB1</name>
    <dbReference type="NCBI Taxonomy" id="1453496"/>
    <lineage>
        <taxon>Bacteria</taxon>
        <taxon>Pseudomonadati</taxon>
        <taxon>Pseudomonadota</taxon>
        <taxon>Gammaproteobacteria</taxon>
        <taxon>Enterobacterales</taxon>
        <taxon>Hafniaceae</taxon>
        <taxon>Hafnia</taxon>
    </lineage>
</organism>
<dbReference type="InterPro" id="IPR036390">
    <property type="entry name" value="WH_DNA-bd_sf"/>
</dbReference>
<dbReference type="GeneID" id="56893023"/>
<evidence type="ECO:0000256" key="3">
    <source>
        <dbReference type="ARBA" id="ARBA00023163"/>
    </source>
</evidence>
<dbReference type="OrthoDB" id="8588347at2"/>
<dbReference type="PANTHER" id="PTHR33164:SF13">
    <property type="entry name" value="4-HYDROXYPHENYLACETATE CATABOLISM PROTEIN"/>
    <property type="match status" value="1"/>
</dbReference>
<dbReference type="GO" id="GO:0045892">
    <property type="term" value="P:negative regulation of DNA-templated transcription"/>
    <property type="evidence" value="ECO:0007669"/>
    <property type="project" value="InterPro"/>
</dbReference>
<dbReference type="InterPro" id="IPR012712">
    <property type="entry name" value="HpaR/FarR"/>
</dbReference>
<protein>
    <submittedName>
        <fullName evidence="5">Homoprotocatechuate degradative operon repressor</fullName>
    </submittedName>
</protein>
<evidence type="ECO:0000256" key="2">
    <source>
        <dbReference type="ARBA" id="ARBA00023125"/>
    </source>
</evidence>
<name>A0A097R5B2_HAFAL</name>
<dbReference type="Pfam" id="PF01047">
    <property type="entry name" value="MarR"/>
    <property type="match status" value="1"/>
</dbReference>
<sequence length="147" mass="16723">MHESLTIALLQARETAMGFFRPILKSHNLTEQQWRIIRVLAVDNSIDFHELSCKTCIVRPSLTGILTRMERDGLILRLKPISDQRKLYVSLTPEGKSLYEKARSQVEEGYQAIERAFSTEKMVQLTSLLDELIALGDAALCQSESEE</sequence>
<dbReference type="GO" id="GO:0006950">
    <property type="term" value="P:response to stress"/>
    <property type="evidence" value="ECO:0007669"/>
    <property type="project" value="TreeGrafter"/>
</dbReference>
<feature type="domain" description="HTH marR-type" evidence="4">
    <location>
        <begin position="2"/>
        <end position="134"/>
    </location>
</feature>
<dbReference type="SUPFAM" id="SSF46785">
    <property type="entry name" value="Winged helix' DNA-binding domain"/>
    <property type="match status" value="1"/>
</dbReference>
<keyword evidence="6" id="KW-1185">Reference proteome</keyword>
<gene>
    <name evidence="5" type="ORF">AT03_16905</name>
</gene>
<dbReference type="NCBIfam" id="TIGR02337">
    <property type="entry name" value="HpaR"/>
    <property type="match status" value="1"/>
</dbReference>
<dbReference type="Proteomes" id="UP000029986">
    <property type="component" value="Chromosome"/>
</dbReference>
<dbReference type="GO" id="GO:0003677">
    <property type="term" value="F:DNA binding"/>
    <property type="evidence" value="ECO:0007669"/>
    <property type="project" value="UniProtKB-KW"/>
</dbReference>
<dbReference type="PROSITE" id="PS01117">
    <property type="entry name" value="HTH_MARR_1"/>
    <property type="match status" value="1"/>
</dbReference>
<dbReference type="GO" id="GO:0003700">
    <property type="term" value="F:DNA-binding transcription factor activity"/>
    <property type="evidence" value="ECO:0007669"/>
    <property type="project" value="InterPro"/>
</dbReference>
<dbReference type="Gene3D" id="1.10.10.10">
    <property type="entry name" value="Winged helix-like DNA-binding domain superfamily/Winged helix DNA-binding domain"/>
    <property type="match status" value="1"/>
</dbReference>
<dbReference type="SMART" id="SM00347">
    <property type="entry name" value="HTH_MARR"/>
    <property type="match status" value="1"/>
</dbReference>
<dbReference type="EMBL" id="CP009706">
    <property type="protein sequence ID" value="AIU73908.1"/>
    <property type="molecule type" value="Genomic_DNA"/>
</dbReference>
<dbReference type="PANTHER" id="PTHR33164">
    <property type="entry name" value="TRANSCRIPTIONAL REGULATOR, MARR FAMILY"/>
    <property type="match status" value="1"/>
</dbReference>
<reference evidence="5 6" key="1">
    <citation type="journal article" date="2014" name="Gut Pathog.">
        <title>Gene clusters of Hafnia alvei strain FB1 important in survival and pathogenesis: a draft genome perspective.</title>
        <authorList>
            <person name="Tan J.Y."/>
            <person name="Yin W.F."/>
            <person name="Chan K.G."/>
        </authorList>
    </citation>
    <scope>NUCLEOTIDE SEQUENCE [LARGE SCALE GENOMIC DNA]</scope>
    <source>
        <strain evidence="5 6">FB1</strain>
    </source>
</reference>
<dbReference type="InterPro" id="IPR023187">
    <property type="entry name" value="Tscrpt_reg_MarR-type_CS"/>
</dbReference>
<keyword evidence="1" id="KW-0805">Transcription regulation</keyword>
<accession>A0A097R5B2</accession>
<evidence type="ECO:0000313" key="5">
    <source>
        <dbReference type="EMBL" id="AIU73908.1"/>
    </source>
</evidence>
<dbReference type="InterPro" id="IPR000835">
    <property type="entry name" value="HTH_MarR-typ"/>
</dbReference>